<organism evidence="1">
    <name type="scientific">Arundo donax</name>
    <name type="common">Giant reed</name>
    <name type="synonym">Donax arundinaceus</name>
    <dbReference type="NCBI Taxonomy" id="35708"/>
    <lineage>
        <taxon>Eukaryota</taxon>
        <taxon>Viridiplantae</taxon>
        <taxon>Streptophyta</taxon>
        <taxon>Embryophyta</taxon>
        <taxon>Tracheophyta</taxon>
        <taxon>Spermatophyta</taxon>
        <taxon>Magnoliopsida</taxon>
        <taxon>Liliopsida</taxon>
        <taxon>Poales</taxon>
        <taxon>Poaceae</taxon>
        <taxon>PACMAD clade</taxon>
        <taxon>Arundinoideae</taxon>
        <taxon>Arundineae</taxon>
        <taxon>Arundo</taxon>
    </lineage>
</organism>
<name>A0A0A9A7T1_ARUDO</name>
<dbReference type="EMBL" id="GBRH01250146">
    <property type="protein sequence ID" value="JAD47749.1"/>
    <property type="molecule type" value="Transcribed_RNA"/>
</dbReference>
<proteinExistence type="predicted"/>
<reference evidence="1" key="1">
    <citation type="submission" date="2014-09" db="EMBL/GenBank/DDBJ databases">
        <authorList>
            <person name="Magalhaes I.L.F."/>
            <person name="Oliveira U."/>
            <person name="Santos F.R."/>
            <person name="Vidigal T.H.D.A."/>
            <person name="Brescovit A.D."/>
            <person name="Santos A.J."/>
        </authorList>
    </citation>
    <scope>NUCLEOTIDE SEQUENCE</scope>
    <source>
        <tissue evidence="1">Shoot tissue taken approximately 20 cm above the soil surface</tissue>
    </source>
</reference>
<accession>A0A0A9A7T1</accession>
<dbReference type="AlphaFoldDB" id="A0A0A9A7T1"/>
<sequence>MSRNWLKPARSVHEEPAKIGARYLN</sequence>
<reference evidence="1" key="2">
    <citation type="journal article" date="2015" name="Data Brief">
        <title>Shoot transcriptome of the giant reed, Arundo donax.</title>
        <authorList>
            <person name="Barrero R.A."/>
            <person name="Guerrero F.D."/>
            <person name="Moolhuijzen P."/>
            <person name="Goolsby J.A."/>
            <person name="Tidwell J."/>
            <person name="Bellgard S.E."/>
            <person name="Bellgard M.I."/>
        </authorList>
    </citation>
    <scope>NUCLEOTIDE SEQUENCE</scope>
    <source>
        <tissue evidence="1">Shoot tissue taken approximately 20 cm above the soil surface</tissue>
    </source>
</reference>
<protein>
    <submittedName>
        <fullName evidence="1">Uncharacterized protein</fullName>
    </submittedName>
</protein>
<evidence type="ECO:0000313" key="1">
    <source>
        <dbReference type="EMBL" id="JAD47749.1"/>
    </source>
</evidence>